<dbReference type="AlphaFoldDB" id="A0A7L1SU56"/>
<sequence>VQPTSQRFVLPVTSARNASTVSHAAPTVNAKGKVTKRTEVSSRPHSTPPRSTDSTTLSSNVTMVSKDVVNNSVTNFNRNQMSLVTFTTTGDFSRVTRSAAATYTSTATPSNSPVTHSTPLAAVLPSDNTSVNPTTAFPTGITLTSPTVTQDSSTSDLNRIRQTTELNPNFSNSSTASSNSKDANEDKTNKGGVIVAVIVGAILGSILIGLTGYFICGKKRSESFSHRRLYDDTRNDPVLHLDNSLGPYDTSIRCTPDDKSRAEDKGEEDNAGCPSDGIPMADMTLSHPSP</sequence>
<reference evidence="3 4" key="1">
    <citation type="submission" date="2019-09" db="EMBL/GenBank/DDBJ databases">
        <title>Bird 10,000 Genomes (B10K) Project - Family phase.</title>
        <authorList>
            <person name="Zhang G."/>
        </authorList>
    </citation>
    <scope>NUCLEOTIDE SEQUENCE [LARGE SCALE GENOMIC DNA]</scope>
    <source>
        <strain evidence="3">B10K-DU-002-11</strain>
        <tissue evidence="3">Muscle</tissue>
    </source>
</reference>
<evidence type="ECO:0000313" key="4">
    <source>
        <dbReference type="Proteomes" id="UP000567570"/>
    </source>
</evidence>
<dbReference type="InterPro" id="IPR031371">
    <property type="entry name" value="Mucin-15"/>
</dbReference>
<keyword evidence="2" id="KW-1133">Transmembrane helix</keyword>
<feature type="region of interest" description="Disordered" evidence="1">
    <location>
        <begin position="30"/>
        <end position="57"/>
    </location>
</feature>
<feature type="non-terminal residue" evidence="3">
    <location>
        <position position="290"/>
    </location>
</feature>
<keyword evidence="4" id="KW-1185">Reference proteome</keyword>
<keyword evidence="2" id="KW-0812">Transmembrane</keyword>
<proteinExistence type="predicted"/>
<organism evidence="3 4">
    <name type="scientific">Aramus guarauna</name>
    <name type="common">Limpkin</name>
    <name type="synonym">Scolopax guarauna</name>
    <dbReference type="NCBI Taxonomy" id="54356"/>
    <lineage>
        <taxon>Eukaryota</taxon>
        <taxon>Metazoa</taxon>
        <taxon>Chordata</taxon>
        <taxon>Craniata</taxon>
        <taxon>Vertebrata</taxon>
        <taxon>Euteleostomi</taxon>
        <taxon>Archelosauria</taxon>
        <taxon>Archosauria</taxon>
        <taxon>Dinosauria</taxon>
        <taxon>Saurischia</taxon>
        <taxon>Theropoda</taxon>
        <taxon>Coelurosauria</taxon>
        <taxon>Aves</taxon>
        <taxon>Neognathae</taxon>
        <taxon>Neoaves</taxon>
        <taxon>Gruiformes</taxon>
        <taxon>Aramidae</taxon>
        <taxon>Aramus</taxon>
    </lineage>
</organism>
<keyword evidence="2" id="KW-0472">Membrane</keyword>
<evidence type="ECO:0000313" key="3">
    <source>
        <dbReference type="EMBL" id="NXO51820.1"/>
    </source>
</evidence>
<dbReference type="PANTHER" id="PTHR45427:SF1">
    <property type="entry name" value="MUCIN-15"/>
    <property type="match status" value="1"/>
</dbReference>
<comment type="caution">
    <text evidence="3">The sequence shown here is derived from an EMBL/GenBank/DDBJ whole genome shotgun (WGS) entry which is preliminary data.</text>
</comment>
<dbReference type="PANTHER" id="PTHR45427">
    <property type="entry name" value="MUCIN-15"/>
    <property type="match status" value="1"/>
</dbReference>
<feature type="region of interest" description="Disordered" evidence="1">
    <location>
        <begin position="251"/>
        <end position="290"/>
    </location>
</feature>
<feature type="non-terminal residue" evidence="3">
    <location>
        <position position="1"/>
    </location>
</feature>
<protein>
    <submittedName>
        <fullName evidence="3">MUC15 protein</fullName>
    </submittedName>
</protein>
<feature type="region of interest" description="Disordered" evidence="1">
    <location>
        <begin position="163"/>
        <end position="187"/>
    </location>
</feature>
<feature type="compositionally biased region" description="Low complexity" evidence="1">
    <location>
        <begin position="167"/>
        <end position="180"/>
    </location>
</feature>
<dbReference type="Proteomes" id="UP000567570">
    <property type="component" value="Unassembled WGS sequence"/>
</dbReference>
<dbReference type="EMBL" id="VXBL01003407">
    <property type="protein sequence ID" value="NXO51820.1"/>
    <property type="molecule type" value="Genomic_DNA"/>
</dbReference>
<feature type="region of interest" description="Disordered" evidence="1">
    <location>
        <begin position="137"/>
        <end position="156"/>
    </location>
</feature>
<feature type="compositionally biased region" description="Basic and acidic residues" evidence="1">
    <location>
        <begin position="255"/>
        <end position="264"/>
    </location>
</feature>
<dbReference type="Pfam" id="PF15672">
    <property type="entry name" value="Mucin15"/>
    <property type="match status" value="1"/>
</dbReference>
<name>A0A7L1SU56_ARAGA</name>
<feature type="compositionally biased region" description="Low complexity" evidence="1">
    <location>
        <begin position="43"/>
        <end position="57"/>
    </location>
</feature>
<feature type="transmembrane region" description="Helical" evidence="2">
    <location>
        <begin position="193"/>
        <end position="216"/>
    </location>
</feature>
<evidence type="ECO:0000256" key="2">
    <source>
        <dbReference type="SAM" id="Phobius"/>
    </source>
</evidence>
<accession>A0A7L1SU56</accession>
<evidence type="ECO:0000256" key="1">
    <source>
        <dbReference type="SAM" id="MobiDB-lite"/>
    </source>
</evidence>
<gene>
    <name evidence="3" type="primary">Muc15</name>
    <name evidence="3" type="ORF">ARAGUA_R15375</name>
</gene>